<dbReference type="InterPro" id="IPR029441">
    <property type="entry name" value="Cass2"/>
</dbReference>
<dbReference type="InterPro" id="IPR018062">
    <property type="entry name" value="HTH_AraC-typ_CS"/>
</dbReference>
<dbReference type="PROSITE" id="PS00041">
    <property type="entry name" value="HTH_ARAC_FAMILY_1"/>
    <property type="match status" value="1"/>
</dbReference>
<dbReference type="Proteomes" id="UP000294802">
    <property type="component" value="Unassembled WGS sequence"/>
</dbReference>
<comment type="caution">
    <text evidence="5">The sequence shown here is derived from an EMBL/GenBank/DDBJ whole genome shotgun (WGS) entry which is preliminary data.</text>
</comment>
<evidence type="ECO:0000256" key="1">
    <source>
        <dbReference type="ARBA" id="ARBA00023015"/>
    </source>
</evidence>
<evidence type="ECO:0000256" key="3">
    <source>
        <dbReference type="ARBA" id="ARBA00023163"/>
    </source>
</evidence>
<dbReference type="OrthoDB" id="9801123at2"/>
<keyword evidence="1" id="KW-0805">Transcription regulation</keyword>
<evidence type="ECO:0000313" key="6">
    <source>
        <dbReference type="Proteomes" id="UP000294802"/>
    </source>
</evidence>
<evidence type="ECO:0000256" key="2">
    <source>
        <dbReference type="ARBA" id="ARBA00023125"/>
    </source>
</evidence>
<keyword evidence="6" id="KW-1185">Reference proteome</keyword>
<dbReference type="SUPFAM" id="SSF46689">
    <property type="entry name" value="Homeodomain-like"/>
    <property type="match status" value="2"/>
</dbReference>
<proteinExistence type="predicted"/>
<accession>A0A4R6BXG4</accession>
<dbReference type="GO" id="GO:0043565">
    <property type="term" value="F:sequence-specific DNA binding"/>
    <property type="evidence" value="ECO:0007669"/>
    <property type="project" value="InterPro"/>
</dbReference>
<name>A0A4R6BXG4_9STAP</name>
<reference evidence="5 6" key="1">
    <citation type="submission" date="2019-01" db="EMBL/GenBank/DDBJ databases">
        <title>Draft genome sequences of the type strains of six Macrococcus species.</title>
        <authorList>
            <person name="Mazhar S."/>
            <person name="Altermann E."/>
            <person name="Hill C."/>
            <person name="Mcauliffe O."/>
        </authorList>
    </citation>
    <scope>NUCLEOTIDE SEQUENCE [LARGE SCALE GENOMIC DNA]</scope>
    <source>
        <strain evidence="5 6">CCM4815</strain>
    </source>
</reference>
<keyword evidence="2" id="KW-0238">DNA-binding</keyword>
<evidence type="ECO:0000313" key="5">
    <source>
        <dbReference type="EMBL" id="TDM13181.1"/>
    </source>
</evidence>
<dbReference type="RefSeq" id="WP_133442784.1">
    <property type="nucleotide sequence ID" value="NZ_SCWB01000001.1"/>
</dbReference>
<keyword evidence="3" id="KW-0804">Transcription</keyword>
<dbReference type="Pfam" id="PF12833">
    <property type="entry name" value="HTH_18"/>
    <property type="match status" value="1"/>
</dbReference>
<dbReference type="SMART" id="SM00342">
    <property type="entry name" value="HTH_ARAC"/>
    <property type="match status" value="1"/>
</dbReference>
<dbReference type="PANTHER" id="PTHR47504:SF5">
    <property type="entry name" value="RIGHT ORIGIN-BINDING PROTEIN"/>
    <property type="match status" value="1"/>
</dbReference>
<dbReference type="AlphaFoldDB" id="A0A4R6BXG4"/>
<dbReference type="Gene3D" id="3.20.80.10">
    <property type="entry name" value="Regulatory factor, effector binding domain"/>
    <property type="match status" value="1"/>
</dbReference>
<dbReference type="Pfam" id="PF14526">
    <property type="entry name" value="Cass2"/>
    <property type="match status" value="1"/>
</dbReference>
<protein>
    <submittedName>
        <fullName evidence="5">AraC family transcriptional regulator</fullName>
    </submittedName>
</protein>
<dbReference type="InterPro" id="IPR018060">
    <property type="entry name" value="HTH_AraC"/>
</dbReference>
<dbReference type="InterPro" id="IPR011256">
    <property type="entry name" value="Reg_factor_effector_dom_sf"/>
</dbReference>
<gene>
    <name evidence="5" type="ORF">ERX29_00840</name>
</gene>
<dbReference type="PANTHER" id="PTHR47504">
    <property type="entry name" value="RIGHT ORIGIN-BINDING PROTEIN"/>
    <property type="match status" value="1"/>
</dbReference>
<organism evidence="5 6">
    <name type="scientific">Macrococcus lamae</name>
    <dbReference type="NCBI Taxonomy" id="198484"/>
    <lineage>
        <taxon>Bacteria</taxon>
        <taxon>Bacillati</taxon>
        <taxon>Bacillota</taxon>
        <taxon>Bacilli</taxon>
        <taxon>Bacillales</taxon>
        <taxon>Staphylococcaceae</taxon>
        <taxon>Macrococcus</taxon>
    </lineage>
</organism>
<dbReference type="EMBL" id="SCWB01000001">
    <property type="protein sequence ID" value="TDM13181.1"/>
    <property type="molecule type" value="Genomic_DNA"/>
</dbReference>
<dbReference type="SUPFAM" id="SSF55136">
    <property type="entry name" value="Probable bacterial effector-binding domain"/>
    <property type="match status" value="1"/>
</dbReference>
<feature type="domain" description="HTH araC/xylS-type" evidence="4">
    <location>
        <begin position="8"/>
        <end position="106"/>
    </location>
</feature>
<dbReference type="GO" id="GO:0003700">
    <property type="term" value="F:DNA-binding transcription factor activity"/>
    <property type="evidence" value="ECO:0007669"/>
    <property type="project" value="InterPro"/>
</dbReference>
<dbReference type="InterPro" id="IPR009057">
    <property type="entry name" value="Homeodomain-like_sf"/>
</dbReference>
<dbReference type="InterPro" id="IPR050959">
    <property type="entry name" value="MarA-like"/>
</dbReference>
<sequence>MEALRIVQQTIVYLEDHMLDNIDMNQLAEYIGETAYHLNQTFTMICGMNTEEYVYRRRLSDAADELIKGDQRLVDVAEKYGYKDAHAFSHDFSDYHGFSPVLVRTHKESVKRFSRLYVKYGVTEHPPLSYTILDFQEIRLAGYRQFIPNQELLNHFLIPDLLFEAVEKGHLNELHDLRSQQIYISVRPLVDGLEIFYGVPHDGNTLLEVEYLKERKCAVFTQQGHIDFLYNQVWQGIEQQVSVTLNYLKNDHYVSVLLLPLDFDSHYTKMTFYLPIQ</sequence>
<evidence type="ECO:0000259" key="4">
    <source>
        <dbReference type="PROSITE" id="PS01124"/>
    </source>
</evidence>
<dbReference type="PROSITE" id="PS01124">
    <property type="entry name" value="HTH_ARAC_FAMILY_2"/>
    <property type="match status" value="1"/>
</dbReference>
<dbReference type="Gene3D" id="1.10.10.60">
    <property type="entry name" value="Homeodomain-like"/>
    <property type="match status" value="1"/>
</dbReference>